<evidence type="ECO:0000256" key="2">
    <source>
        <dbReference type="ARBA" id="ARBA00022490"/>
    </source>
</evidence>
<keyword evidence="4" id="KW-0687">Ribonucleoprotein</keyword>
<dbReference type="Gene3D" id="3.30.56.30">
    <property type="entry name" value="Signal recognition particle, SRP19-like subunit"/>
    <property type="match status" value="1"/>
</dbReference>
<dbReference type="Proteomes" id="UP001300502">
    <property type="component" value="Unassembled WGS sequence"/>
</dbReference>
<feature type="region of interest" description="Disordered" evidence="5">
    <location>
        <begin position="120"/>
        <end position="141"/>
    </location>
</feature>
<dbReference type="AlphaFoldDB" id="A0AAV9IHV8"/>
<dbReference type="PANTHER" id="PTHR17453">
    <property type="entry name" value="SIGNAL RECOGNITION PARTICLE 19 KD PROTEIN"/>
    <property type="match status" value="1"/>
</dbReference>
<gene>
    <name evidence="6" type="ORF">GAYE_SCF29G4838</name>
</gene>
<dbReference type="GO" id="GO:0008312">
    <property type="term" value="F:7S RNA binding"/>
    <property type="evidence" value="ECO:0007669"/>
    <property type="project" value="InterPro"/>
</dbReference>
<dbReference type="GO" id="GO:0006617">
    <property type="term" value="P:SRP-dependent cotranslational protein targeting to membrane, signal sequence recognition"/>
    <property type="evidence" value="ECO:0007669"/>
    <property type="project" value="TreeGrafter"/>
</dbReference>
<dbReference type="PANTHER" id="PTHR17453:SF0">
    <property type="entry name" value="SIGNAL RECOGNITION PARTICLE 19 KDA PROTEIN"/>
    <property type="match status" value="1"/>
</dbReference>
<comment type="caution">
    <text evidence="6">The sequence shown here is derived from an EMBL/GenBank/DDBJ whole genome shotgun (WGS) entry which is preliminary data.</text>
</comment>
<evidence type="ECO:0000256" key="4">
    <source>
        <dbReference type="ARBA" id="ARBA00023274"/>
    </source>
</evidence>
<accession>A0AAV9IHV8</accession>
<dbReference type="InterPro" id="IPR036521">
    <property type="entry name" value="SRP19-like_sf"/>
</dbReference>
<evidence type="ECO:0000313" key="7">
    <source>
        <dbReference type="Proteomes" id="UP001300502"/>
    </source>
</evidence>
<sequence>MFAEDNYEDRSTTPEYAKRWICIYPVYIDATCSLFQGRKISKHLCSESPNVEEIASSCSQLGFKILVEPNKKHPRDHFRKGRVRVNLYQDEHRTVAVVPNIEKRKQLWAKVSQCIIEQRMKQGSASAKGNKTKRDKKERIK</sequence>
<dbReference type="Pfam" id="PF01922">
    <property type="entry name" value="SRP19"/>
    <property type="match status" value="1"/>
</dbReference>
<dbReference type="SUPFAM" id="SSF69695">
    <property type="entry name" value="SRP19"/>
    <property type="match status" value="1"/>
</dbReference>
<keyword evidence="3" id="KW-0733">Signal recognition particle</keyword>
<evidence type="ECO:0000256" key="1">
    <source>
        <dbReference type="ARBA" id="ARBA00004496"/>
    </source>
</evidence>
<name>A0AAV9IHV8_9RHOD</name>
<comment type="subcellular location">
    <subcellularLocation>
        <location evidence="1">Cytoplasm</location>
    </subcellularLocation>
</comment>
<evidence type="ECO:0000256" key="3">
    <source>
        <dbReference type="ARBA" id="ARBA00023135"/>
    </source>
</evidence>
<keyword evidence="2" id="KW-0963">Cytoplasm</keyword>
<proteinExistence type="predicted"/>
<protein>
    <recommendedName>
        <fullName evidence="8">Signal recognition particle subunit SRP19</fullName>
    </recommendedName>
</protein>
<evidence type="ECO:0000313" key="6">
    <source>
        <dbReference type="EMBL" id="KAK4526919.1"/>
    </source>
</evidence>
<reference evidence="6 7" key="1">
    <citation type="submission" date="2022-07" db="EMBL/GenBank/DDBJ databases">
        <title>Genome-wide signatures of adaptation to extreme environments.</title>
        <authorList>
            <person name="Cho C.H."/>
            <person name="Yoon H.S."/>
        </authorList>
    </citation>
    <scope>NUCLEOTIDE SEQUENCE [LARGE SCALE GENOMIC DNA]</scope>
    <source>
        <strain evidence="6 7">108.79 E11</strain>
    </source>
</reference>
<evidence type="ECO:0000256" key="5">
    <source>
        <dbReference type="SAM" id="MobiDB-lite"/>
    </source>
</evidence>
<organism evidence="6 7">
    <name type="scientific">Galdieria yellowstonensis</name>
    <dbReference type="NCBI Taxonomy" id="3028027"/>
    <lineage>
        <taxon>Eukaryota</taxon>
        <taxon>Rhodophyta</taxon>
        <taxon>Bangiophyceae</taxon>
        <taxon>Galdieriales</taxon>
        <taxon>Galdieriaceae</taxon>
        <taxon>Galdieria</taxon>
    </lineage>
</organism>
<dbReference type="GO" id="GO:0005786">
    <property type="term" value="C:signal recognition particle, endoplasmic reticulum targeting"/>
    <property type="evidence" value="ECO:0007669"/>
    <property type="project" value="UniProtKB-KW"/>
</dbReference>
<dbReference type="InterPro" id="IPR002778">
    <property type="entry name" value="Signal_recog_particle_SRP19"/>
</dbReference>
<evidence type="ECO:0008006" key="8">
    <source>
        <dbReference type="Google" id="ProtNLM"/>
    </source>
</evidence>
<keyword evidence="7" id="KW-1185">Reference proteome</keyword>
<dbReference type="EMBL" id="JANCYU010000045">
    <property type="protein sequence ID" value="KAK4526919.1"/>
    <property type="molecule type" value="Genomic_DNA"/>
</dbReference>